<evidence type="ECO:0008006" key="8">
    <source>
        <dbReference type="Google" id="ProtNLM"/>
    </source>
</evidence>
<dbReference type="GO" id="GO:0030688">
    <property type="term" value="C:preribosome, small subunit precursor"/>
    <property type="evidence" value="ECO:0007669"/>
    <property type="project" value="InterPro"/>
</dbReference>
<dbReference type="Pfam" id="PF05997">
    <property type="entry name" value="Nop52"/>
    <property type="match status" value="1"/>
</dbReference>
<dbReference type="KEGG" id="tbl:TBLA_0J00500"/>
<dbReference type="HOGENOM" id="CLU_022876_0_2_1"/>
<evidence type="ECO:0000256" key="1">
    <source>
        <dbReference type="ARBA" id="ARBA00004123"/>
    </source>
</evidence>
<reference evidence="6 7" key="1">
    <citation type="journal article" date="2011" name="Proc. Natl. Acad. Sci. U.S.A.">
        <title>Evolutionary erosion of yeast sex chromosomes by mating-type switching accidents.</title>
        <authorList>
            <person name="Gordon J.L."/>
            <person name="Armisen D."/>
            <person name="Proux-Wera E."/>
            <person name="Oheigeartaigh S.S."/>
            <person name="Byrne K.P."/>
            <person name="Wolfe K.H."/>
        </authorList>
    </citation>
    <scope>NUCLEOTIDE SEQUENCE [LARGE SCALE GENOMIC DNA]</scope>
    <source>
        <strain evidence="7">ATCC 34711 / CBS 6284 / DSM 70876 / NBRC 10599 / NRRL Y-10934 / UCD 77-7</strain>
    </source>
</reference>
<protein>
    <recommendedName>
        <fullName evidence="8">Ribosomal RNA-processing protein 1</fullName>
    </recommendedName>
</protein>
<keyword evidence="7" id="KW-1185">Reference proteome</keyword>
<evidence type="ECO:0000256" key="5">
    <source>
        <dbReference type="SAM" id="MobiDB-lite"/>
    </source>
</evidence>
<dbReference type="STRING" id="1071380.I2H9J8"/>
<comment type="subcellular location">
    <subcellularLocation>
        <location evidence="1">Nucleus</location>
    </subcellularLocation>
</comment>
<evidence type="ECO:0000256" key="2">
    <source>
        <dbReference type="ARBA" id="ARBA00006374"/>
    </source>
</evidence>
<dbReference type="GO" id="GO:0006364">
    <property type="term" value="P:rRNA processing"/>
    <property type="evidence" value="ECO:0007669"/>
    <property type="project" value="UniProtKB-KW"/>
</dbReference>
<sequence>METSPFVKQLGSNNRVVRENALENVKKYLKNRRLGKTKQIEFDKLWKGLYFAMWFSDRPRPQQRLADELGSLYGLYMEGADGSEEKMTENDKSFIKFCKSYWRVMCLEWYNIDHHRLDKYLLLMRRVLFNQLKYLKMREWNEELVQAYIDKVLKKLPLSGDRKVYTGIPMHIVDILLDEWVRLLTEEDDEDDDDEEEPDEDEAALIESIKETPLDKIIAIFQDICSDEDVSKVLKTRIKEELLEDVRLVKWGIIEPLEEDPAEEQESDNDGTEWAGFD</sequence>
<dbReference type="EMBL" id="HE806325">
    <property type="protein sequence ID" value="CCH63050.1"/>
    <property type="molecule type" value="Genomic_DNA"/>
</dbReference>
<dbReference type="OrthoDB" id="2019504at2759"/>
<evidence type="ECO:0000313" key="6">
    <source>
        <dbReference type="EMBL" id="CCH63050.1"/>
    </source>
</evidence>
<evidence type="ECO:0000256" key="4">
    <source>
        <dbReference type="ARBA" id="ARBA00023242"/>
    </source>
</evidence>
<dbReference type="InParanoid" id="I2H9J8"/>
<accession>I2H9J8</accession>
<dbReference type="Proteomes" id="UP000002866">
    <property type="component" value="Chromosome 10"/>
</dbReference>
<feature type="compositionally biased region" description="Acidic residues" evidence="5">
    <location>
        <begin position="257"/>
        <end position="271"/>
    </location>
</feature>
<dbReference type="FunCoup" id="I2H9J8">
    <property type="interactions" value="477"/>
</dbReference>
<dbReference type="InterPro" id="IPR010301">
    <property type="entry name" value="RRP1"/>
</dbReference>
<dbReference type="OMA" id="AMWFSDR"/>
<feature type="region of interest" description="Disordered" evidence="5">
    <location>
        <begin position="257"/>
        <end position="278"/>
    </location>
</feature>
<dbReference type="GeneID" id="14498216"/>
<organism evidence="6 7">
    <name type="scientific">Henningerozyma blattae (strain ATCC 34711 / CBS 6284 / DSM 70876 / NBRC 10599 / NRRL Y-10934 / UCD 77-7)</name>
    <name type="common">Yeast</name>
    <name type="synonym">Tetrapisispora blattae</name>
    <dbReference type="NCBI Taxonomy" id="1071380"/>
    <lineage>
        <taxon>Eukaryota</taxon>
        <taxon>Fungi</taxon>
        <taxon>Dikarya</taxon>
        <taxon>Ascomycota</taxon>
        <taxon>Saccharomycotina</taxon>
        <taxon>Saccharomycetes</taxon>
        <taxon>Saccharomycetales</taxon>
        <taxon>Saccharomycetaceae</taxon>
        <taxon>Henningerozyma</taxon>
    </lineage>
</organism>
<dbReference type="GO" id="GO:0005634">
    <property type="term" value="C:nucleus"/>
    <property type="evidence" value="ECO:0007669"/>
    <property type="project" value="UniProtKB-SubCell"/>
</dbReference>
<proteinExistence type="inferred from homology"/>
<keyword evidence="4" id="KW-0539">Nucleus</keyword>
<dbReference type="PANTHER" id="PTHR13026">
    <property type="entry name" value="NNP-1 PROTEIN NOVEL NUCLEAR PROTEIN 1 NOP52"/>
    <property type="match status" value="1"/>
</dbReference>
<gene>
    <name evidence="6" type="primary">TBLA0J00500</name>
    <name evidence="6" type="ORF">TBLA_0J00500</name>
</gene>
<comment type="similarity">
    <text evidence="2">Belongs to the RRP1 family.</text>
</comment>
<name>I2H9J8_HENB6</name>
<keyword evidence="3" id="KW-0698">rRNA processing</keyword>
<dbReference type="AlphaFoldDB" id="I2H9J8"/>
<evidence type="ECO:0000256" key="3">
    <source>
        <dbReference type="ARBA" id="ARBA00022552"/>
    </source>
</evidence>
<dbReference type="PANTHER" id="PTHR13026:SF0">
    <property type="entry name" value="RIBOSOMAL RNA PROCESSING 1B"/>
    <property type="match status" value="1"/>
</dbReference>
<dbReference type="RefSeq" id="XP_004182569.1">
    <property type="nucleotide sequence ID" value="XM_004182521.1"/>
</dbReference>
<dbReference type="eggNOG" id="KOG3911">
    <property type="taxonomic scope" value="Eukaryota"/>
</dbReference>
<dbReference type="GO" id="GO:0030687">
    <property type="term" value="C:preribosome, large subunit precursor"/>
    <property type="evidence" value="ECO:0007669"/>
    <property type="project" value="EnsemblFungi"/>
</dbReference>
<evidence type="ECO:0000313" key="7">
    <source>
        <dbReference type="Proteomes" id="UP000002866"/>
    </source>
</evidence>